<protein>
    <submittedName>
        <fullName evidence="2">Uncharacterized protein</fullName>
    </submittedName>
</protein>
<accession>A0A0C3PHR1</accession>
<dbReference type="Proteomes" id="UP000053257">
    <property type="component" value="Unassembled WGS sequence"/>
</dbReference>
<feature type="compositionally biased region" description="Basic and acidic residues" evidence="1">
    <location>
        <begin position="312"/>
        <end position="325"/>
    </location>
</feature>
<feature type="region of interest" description="Disordered" evidence="1">
    <location>
        <begin position="309"/>
        <end position="345"/>
    </location>
</feature>
<dbReference type="EMBL" id="KN840543">
    <property type="protein sequence ID" value="KIP05438.1"/>
    <property type="molecule type" value="Genomic_DNA"/>
</dbReference>
<dbReference type="AlphaFoldDB" id="A0A0C3PHR1"/>
<organism evidence="2 3">
    <name type="scientific">Phlebiopsis gigantea (strain 11061_1 CR5-6)</name>
    <name type="common">White-rot fungus</name>
    <name type="synonym">Peniophora gigantea</name>
    <dbReference type="NCBI Taxonomy" id="745531"/>
    <lineage>
        <taxon>Eukaryota</taxon>
        <taxon>Fungi</taxon>
        <taxon>Dikarya</taxon>
        <taxon>Basidiomycota</taxon>
        <taxon>Agaricomycotina</taxon>
        <taxon>Agaricomycetes</taxon>
        <taxon>Polyporales</taxon>
        <taxon>Phanerochaetaceae</taxon>
        <taxon>Phlebiopsis</taxon>
    </lineage>
</organism>
<evidence type="ECO:0000313" key="2">
    <source>
        <dbReference type="EMBL" id="KIP05438.1"/>
    </source>
</evidence>
<dbReference type="HOGENOM" id="CLU_804377_0_0_1"/>
<evidence type="ECO:0000313" key="3">
    <source>
        <dbReference type="Proteomes" id="UP000053257"/>
    </source>
</evidence>
<reference evidence="2 3" key="1">
    <citation type="journal article" date="2014" name="PLoS Genet.">
        <title>Analysis of the Phlebiopsis gigantea genome, transcriptome and secretome provides insight into its pioneer colonization strategies of wood.</title>
        <authorList>
            <person name="Hori C."/>
            <person name="Ishida T."/>
            <person name="Igarashi K."/>
            <person name="Samejima M."/>
            <person name="Suzuki H."/>
            <person name="Master E."/>
            <person name="Ferreira P."/>
            <person name="Ruiz-Duenas F.J."/>
            <person name="Held B."/>
            <person name="Canessa P."/>
            <person name="Larrondo L.F."/>
            <person name="Schmoll M."/>
            <person name="Druzhinina I.S."/>
            <person name="Kubicek C.P."/>
            <person name="Gaskell J.A."/>
            <person name="Kersten P."/>
            <person name="St John F."/>
            <person name="Glasner J."/>
            <person name="Sabat G."/>
            <person name="Splinter BonDurant S."/>
            <person name="Syed K."/>
            <person name="Yadav J."/>
            <person name="Mgbeahuruike A.C."/>
            <person name="Kovalchuk A."/>
            <person name="Asiegbu F.O."/>
            <person name="Lackner G."/>
            <person name="Hoffmeister D."/>
            <person name="Rencoret J."/>
            <person name="Gutierrez A."/>
            <person name="Sun H."/>
            <person name="Lindquist E."/>
            <person name="Barry K."/>
            <person name="Riley R."/>
            <person name="Grigoriev I.V."/>
            <person name="Henrissat B."/>
            <person name="Kues U."/>
            <person name="Berka R.M."/>
            <person name="Martinez A.T."/>
            <person name="Covert S.F."/>
            <person name="Blanchette R.A."/>
            <person name="Cullen D."/>
        </authorList>
    </citation>
    <scope>NUCLEOTIDE SEQUENCE [LARGE SCALE GENOMIC DNA]</scope>
    <source>
        <strain evidence="2 3">11061_1 CR5-6</strain>
    </source>
</reference>
<name>A0A0C3PHR1_PHLG1</name>
<proteinExistence type="predicted"/>
<evidence type="ECO:0000256" key="1">
    <source>
        <dbReference type="SAM" id="MobiDB-lite"/>
    </source>
</evidence>
<keyword evidence="3" id="KW-1185">Reference proteome</keyword>
<sequence>MSDTSSSASIAEQAAIANYIFFATTSERTGYPVHLGSTNTQDHKALTSYEYLITIKTEAEIIFKKRLWTMTTILLLATRWTFLCSNLFGLIPLNPSLIFWATLSSCTGGIVLEQICYLLGFLEIAIFSSMRVYATSERNLPITLFVFFLEITPFVEALVTNAQETIISLNSWPITGCTVADPTNWPLVDKFTTYIASMLDFGRFNSARYNVAKDCLLRDGTWFFVALLVGHILQATLPSESLSSMPFVSEITATLPPLLMNRFMINLRSAAEPGDSYAATSSFHPSRISIPNFRAVASSRFLGNIGEDLDVGDARPESNEERAQDMELTSSFDGEEGLGTPSSAI</sequence>
<gene>
    <name evidence="2" type="ORF">PHLGIDRAFT_14527</name>
</gene>